<dbReference type="Proteomes" id="UP000234585">
    <property type="component" value="Unassembled WGS sequence"/>
</dbReference>
<dbReference type="Pfam" id="PF17648">
    <property type="entry name" value="Luciferase"/>
    <property type="match status" value="1"/>
</dbReference>
<feature type="domain" description="Luciferase" evidence="1">
    <location>
        <begin position="114"/>
        <end position="190"/>
    </location>
</feature>
<protein>
    <recommendedName>
        <fullName evidence="1">Luciferase domain-containing protein</fullName>
    </recommendedName>
</protein>
<organism evidence="2 3">
    <name type="scientific">Aspergillus candidus</name>
    <dbReference type="NCBI Taxonomy" id="41067"/>
    <lineage>
        <taxon>Eukaryota</taxon>
        <taxon>Fungi</taxon>
        <taxon>Dikarya</taxon>
        <taxon>Ascomycota</taxon>
        <taxon>Pezizomycotina</taxon>
        <taxon>Eurotiomycetes</taxon>
        <taxon>Eurotiomycetidae</taxon>
        <taxon>Eurotiales</taxon>
        <taxon>Aspergillaceae</taxon>
        <taxon>Aspergillus</taxon>
        <taxon>Aspergillus subgen. Circumdati</taxon>
    </lineage>
</organism>
<name>A0A2I2F4E0_ASPCN</name>
<gene>
    <name evidence="2" type="ORF">BDW47DRAFT_119512</name>
</gene>
<keyword evidence="3" id="KW-1185">Reference proteome</keyword>
<dbReference type="EMBL" id="KZ559162">
    <property type="protein sequence ID" value="PLB35448.1"/>
    <property type="molecule type" value="Genomic_DNA"/>
</dbReference>
<reference evidence="2 3" key="1">
    <citation type="submission" date="2017-12" db="EMBL/GenBank/DDBJ databases">
        <authorList>
            <consortium name="DOE Joint Genome Institute"/>
            <person name="Haridas S."/>
            <person name="Kjaerbolling I."/>
            <person name="Vesth T.C."/>
            <person name="Frisvad J.C."/>
            <person name="Nybo J.L."/>
            <person name="Theobald S."/>
            <person name="Kuo A."/>
            <person name="Bowyer P."/>
            <person name="Matsuda Y."/>
            <person name="Mondo S."/>
            <person name="Lyhne E.K."/>
            <person name="Kogle M.E."/>
            <person name="Clum A."/>
            <person name="Lipzen A."/>
            <person name="Salamov A."/>
            <person name="Ngan C.Y."/>
            <person name="Daum C."/>
            <person name="Chiniquy J."/>
            <person name="Barry K."/>
            <person name="LaButti K."/>
            <person name="Simmons B.A."/>
            <person name="Magnuson J.K."/>
            <person name="Mortensen U.H."/>
            <person name="Larsen T.O."/>
            <person name="Grigoriev I.V."/>
            <person name="Baker S.E."/>
            <person name="Andersen M.R."/>
            <person name="Nordberg H.P."/>
            <person name="Cantor M.N."/>
            <person name="Hua S.X."/>
        </authorList>
    </citation>
    <scope>NUCLEOTIDE SEQUENCE [LARGE SCALE GENOMIC DNA]</scope>
    <source>
        <strain evidence="2 3">CBS 102.13</strain>
    </source>
</reference>
<dbReference type="PANTHER" id="PTHR38695">
    <property type="entry name" value="AMINO ACID PERMEASE_ SLC12A DOMAIN-CONTAINING PROTEIN"/>
    <property type="match status" value="1"/>
</dbReference>
<evidence type="ECO:0000313" key="2">
    <source>
        <dbReference type="EMBL" id="PLB35448.1"/>
    </source>
</evidence>
<dbReference type="OrthoDB" id="5358398at2759"/>
<dbReference type="AlphaFoldDB" id="A0A2I2F4E0"/>
<evidence type="ECO:0000313" key="3">
    <source>
        <dbReference type="Proteomes" id="UP000234585"/>
    </source>
</evidence>
<accession>A0A2I2F4E0</accession>
<dbReference type="RefSeq" id="XP_024669460.1">
    <property type="nucleotide sequence ID" value="XM_024815358.1"/>
</dbReference>
<dbReference type="PANTHER" id="PTHR38695:SF1">
    <property type="entry name" value="AMINO ACID PERMEASE_ SLC12A DOMAIN-CONTAINING PROTEIN"/>
    <property type="match status" value="1"/>
</dbReference>
<proteinExistence type="predicted"/>
<dbReference type="InterPro" id="IPR040841">
    <property type="entry name" value="Luciferase_dom"/>
</dbReference>
<evidence type="ECO:0000259" key="1">
    <source>
        <dbReference type="Pfam" id="PF17648"/>
    </source>
</evidence>
<dbReference type="GeneID" id="36522518"/>
<dbReference type="InterPro" id="IPR048273">
    <property type="entry name" value="Luciferase"/>
</dbReference>
<dbReference type="STRING" id="41067.A0A2I2F4E0"/>
<sequence>MSLLTRGTGTRYYHAFLALGPGGTPSTPTGYLRISLLRLIALRNPLTPPLIPSTLHNPQGLLRTSSSTTHFLPTRPIPRPLISGIAPQRQLTHNNTNTMPWLSSSIPSTNTSNGSEICHAHPSDRSLHLTLHPADVATTIERGWAQRHPLARDNDTLWWLGRCVPAGFVMVYAPGDGHELRCVLEIVRAAAWWVSGDGMGGGGTVVDFGGLGGDNT</sequence>